<sequence length="733" mass="83264">MIISVWRYSHLILAISSFVFIALASITGIILSFEPISEQASGYKIAHSDDLSLGETVTTLKADYLEVLELKVDHNGFVSASVIDNEGEMGDFYIDPFTGEKIGDLLEKSPFFEFTTSLHRSLFLKSTGRFIIGLTSFLLFLIAITGFILVLKRQQGIKKLFSRIIKENFFQYYHTYLGRLALIPITIITITGTYLSMEKFSLLPEVARPTYDIDYENLSEEPALKANEFPIFKNTSLSEVRSLQFPFSPDVEDYYTLQLKDKEVLVNQFTGEVLGEHVYPMVTVLSELSLLLHTGRGNVWWAIVLGLSSCSILFFIYSGFALTFKRKAAKIKNNLKKDDCKYIILIGSETGSTIPFAMQLHQQLLENGESSYITEMNRYERFPSMEKLVIITSTYGKGEAPANATKFMQKFEEQPPEQEFSYAVVGFGSLAYEDYCQYAIDVNDMLSQNEYASELMAIHTINNRSWEAYRQWARLLGNKISLAIELPAKNPVELKPKKVRSFMVLSKTNAEDSIDDTFLIELERNSGKVKSGDLIGIYPPDEHERLYSMAIMEEGQILLSVKRHDLGVCSNYLNQLSSGDTLQGSLVKNKNFHFPSKRKPVIMIGTGTGIAPFLGMLAQNKNKVETHLYWGARTPQSYQLYAENIQKCLDNNSLTRFLPAYSREGDRVYVQDLIEQDTELIARVLKNKGVIMICGSIAMQREVTNRLEQISMGENNKPLSYYQNKNQIRIDCY</sequence>
<dbReference type="EMBL" id="JAESIY010000013">
    <property type="protein sequence ID" value="MBL3658522.1"/>
    <property type="molecule type" value="Genomic_DNA"/>
</dbReference>
<reference evidence="5" key="1">
    <citation type="submission" date="2021-01" db="EMBL/GenBank/DDBJ databases">
        <title>Fulvivirga kasyanovii gen. nov., sp nov., a novel member of the phylum Bacteroidetes isolated from seawater in a mussel farm.</title>
        <authorList>
            <person name="Zhao L.-H."/>
            <person name="Wang Z.-J."/>
        </authorList>
    </citation>
    <scope>NUCLEOTIDE SEQUENCE</scope>
    <source>
        <strain evidence="5">2943</strain>
    </source>
</reference>
<keyword evidence="2" id="KW-0812">Transmembrane</keyword>
<gene>
    <name evidence="5" type="ORF">JL102_20385</name>
</gene>
<feature type="domain" description="FAD-binding FR-type" evidence="4">
    <location>
        <begin position="497"/>
        <end position="595"/>
    </location>
</feature>
<comment type="caution">
    <text evidence="5">The sequence shown here is derived from an EMBL/GenBank/DDBJ whole genome shotgun (WGS) entry which is preliminary data.</text>
</comment>
<dbReference type="PRINTS" id="PR00369">
    <property type="entry name" value="FLAVODOXIN"/>
</dbReference>
<dbReference type="Pfam" id="PF03929">
    <property type="entry name" value="PepSY_TM"/>
    <property type="match status" value="1"/>
</dbReference>
<dbReference type="GO" id="GO:0050660">
    <property type="term" value="F:flavin adenine dinucleotide binding"/>
    <property type="evidence" value="ECO:0007669"/>
    <property type="project" value="TreeGrafter"/>
</dbReference>
<dbReference type="PRINTS" id="PR00371">
    <property type="entry name" value="FPNCR"/>
</dbReference>
<dbReference type="InterPro" id="IPR001709">
    <property type="entry name" value="Flavoprot_Pyr_Nucl_cyt_Rdtase"/>
</dbReference>
<evidence type="ECO:0000259" key="4">
    <source>
        <dbReference type="PROSITE" id="PS51384"/>
    </source>
</evidence>
<dbReference type="InterPro" id="IPR017938">
    <property type="entry name" value="Riboflavin_synthase-like_b-brl"/>
</dbReference>
<feature type="transmembrane region" description="Helical" evidence="2">
    <location>
        <begin position="12"/>
        <end position="33"/>
    </location>
</feature>
<dbReference type="InterPro" id="IPR001433">
    <property type="entry name" value="OxRdtase_FAD/NAD-bd"/>
</dbReference>
<dbReference type="Pfam" id="PF00258">
    <property type="entry name" value="Flavodoxin_1"/>
    <property type="match status" value="1"/>
</dbReference>
<dbReference type="InterPro" id="IPR029039">
    <property type="entry name" value="Flavoprotein-like_sf"/>
</dbReference>
<dbReference type="InterPro" id="IPR039261">
    <property type="entry name" value="FNR_nucleotide-bd"/>
</dbReference>
<keyword evidence="6" id="KW-1185">Reference proteome</keyword>
<dbReference type="RefSeq" id="WP_202246316.1">
    <property type="nucleotide sequence ID" value="NZ_JAESIY010000013.1"/>
</dbReference>
<evidence type="ECO:0000313" key="6">
    <source>
        <dbReference type="Proteomes" id="UP000659388"/>
    </source>
</evidence>
<dbReference type="GO" id="GO:0010181">
    <property type="term" value="F:FMN binding"/>
    <property type="evidence" value="ECO:0007669"/>
    <property type="project" value="InterPro"/>
</dbReference>
<feature type="domain" description="Flavodoxin-like" evidence="3">
    <location>
        <begin position="342"/>
        <end position="477"/>
    </location>
</feature>
<dbReference type="PANTHER" id="PTHR19384">
    <property type="entry name" value="NITRIC OXIDE SYNTHASE-RELATED"/>
    <property type="match status" value="1"/>
</dbReference>
<dbReference type="InterPro" id="IPR005625">
    <property type="entry name" value="PepSY-ass_TM"/>
</dbReference>
<evidence type="ECO:0000256" key="2">
    <source>
        <dbReference type="SAM" id="Phobius"/>
    </source>
</evidence>
<evidence type="ECO:0000256" key="1">
    <source>
        <dbReference type="ARBA" id="ARBA00022630"/>
    </source>
</evidence>
<dbReference type="GO" id="GO:0005829">
    <property type="term" value="C:cytosol"/>
    <property type="evidence" value="ECO:0007669"/>
    <property type="project" value="TreeGrafter"/>
</dbReference>
<feature type="transmembrane region" description="Helical" evidence="2">
    <location>
        <begin position="172"/>
        <end position="195"/>
    </location>
</feature>
<dbReference type="SUPFAM" id="SSF52343">
    <property type="entry name" value="Ferredoxin reductase-like, C-terminal NADP-linked domain"/>
    <property type="match status" value="1"/>
</dbReference>
<dbReference type="SUPFAM" id="SSF52218">
    <property type="entry name" value="Flavoproteins"/>
    <property type="match status" value="1"/>
</dbReference>
<dbReference type="GO" id="GO:0003958">
    <property type="term" value="F:NADPH-hemoprotein reductase activity"/>
    <property type="evidence" value="ECO:0007669"/>
    <property type="project" value="UniProtKB-EC"/>
</dbReference>
<dbReference type="InterPro" id="IPR017927">
    <property type="entry name" value="FAD-bd_FR_type"/>
</dbReference>
<dbReference type="AlphaFoldDB" id="A0A937FBD7"/>
<dbReference type="InterPro" id="IPR001094">
    <property type="entry name" value="Flavdoxin-like"/>
</dbReference>
<evidence type="ECO:0000259" key="3">
    <source>
        <dbReference type="PROSITE" id="PS50902"/>
    </source>
</evidence>
<keyword evidence="1" id="KW-0285">Flavoprotein</keyword>
<organism evidence="5 6">
    <name type="scientific">Fulvivirga sediminis</name>
    <dbReference type="NCBI Taxonomy" id="2803949"/>
    <lineage>
        <taxon>Bacteria</taxon>
        <taxon>Pseudomonadati</taxon>
        <taxon>Bacteroidota</taxon>
        <taxon>Cytophagia</taxon>
        <taxon>Cytophagales</taxon>
        <taxon>Fulvivirgaceae</taxon>
        <taxon>Fulvivirga</taxon>
    </lineage>
</organism>
<feature type="transmembrane region" description="Helical" evidence="2">
    <location>
        <begin position="299"/>
        <end position="324"/>
    </location>
</feature>
<dbReference type="SUPFAM" id="SSF63380">
    <property type="entry name" value="Riboflavin synthase domain-like"/>
    <property type="match status" value="1"/>
</dbReference>
<dbReference type="Gene3D" id="2.40.30.10">
    <property type="entry name" value="Translation factors"/>
    <property type="match status" value="1"/>
</dbReference>
<proteinExistence type="predicted"/>
<evidence type="ECO:0000313" key="5">
    <source>
        <dbReference type="EMBL" id="MBL3658522.1"/>
    </source>
</evidence>
<dbReference type="PROSITE" id="PS51384">
    <property type="entry name" value="FAD_FR"/>
    <property type="match status" value="1"/>
</dbReference>
<keyword evidence="2" id="KW-1133">Transmembrane helix</keyword>
<protein>
    <submittedName>
        <fullName evidence="5">PepSY domain-containing protein</fullName>
    </submittedName>
</protein>
<keyword evidence="2" id="KW-0472">Membrane</keyword>
<dbReference type="Gene3D" id="3.40.50.80">
    <property type="entry name" value="Nucleotide-binding domain of ferredoxin-NADP reductase (FNR) module"/>
    <property type="match status" value="1"/>
</dbReference>
<dbReference type="PROSITE" id="PS50902">
    <property type="entry name" value="FLAVODOXIN_LIKE"/>
    <property type="match status" value="1"/>
</dbReference>
<dbReference type="Gene3D" id="3.40.50.360">
    <property type="match status" value="1"/>
</dbReference>
<dbReference type="Proteomes" id="UP000659388">
    <property type="component" value="Unassembled WGS sequence"/>
</dbReference>
<dbReference type="Pfam" id="PF00175">
    <property type="entry name" value="NAD_binding_1"/>
    <property type="match status" value="1"/>
</dbReference>
<name>A0A937FBD7_9BACT</name>
<feature type="transmembrane region" description="Helical" evidence="2">
    <location>
        <begin position="130"/>
        <end position="151"/>
    </location>
</feature>
<accession>A0A937FBD7</accession>
<dbReference type="InterPro" id="IPR008254">
    <property type="entry name" value="Flavodoxin/NO_synth"/>
</dbReference>